<evidence type="ECO:0000313" key="1">
    <source>
        <dbReference type="EMBL" id="TGN13494.1"/>
    </source>
</evidence>
<protein>
    <submittedName>
        <fullName evidence="1">Uncharacterized protein</fullName>
    </submittedName>
</protein>
<reference evidence="1" key="1">
    <citation type="journal article" date="2019" name="PLoS Negl. Trop. Dis.">
        <title>Revisiting the worldwide diversity of Leptospira species in the environment.</title>
        <authorList>
            <person name="Vincent A.T."/>
            <person name="Schiettekatte O."/>
            <person name="Bourhy P."/>
            <person name="Veyrier F.J."/>
            <person name="Picardeau M."/>
        </authorList>
    </citation>
    <scope>NUCLEOTIDE SEQUENCE [LARGE SCALE GENOMIC DNA]</scope>
    <source>
        <strain evidence="1">201601109</strain>
    </source>
</reference>
<proteinExistence type="predicted"/>
<dbReference type="Proteomes" id="UP000297649">
    <property type="component" value="Unassembled WGS sequence"/>
</dbReference>
<dbReference type="RefSeq" id="WP_135781443.1">
    <property type="nucleotide sequence ID" value="NZ_RQHU01000014.1"/>
</dbReference>
<name>A0A6H3NV50_9LEPT</name>
<keyword evidence="2" id="KW-1185">Reference proteome</keyword>
<sequence>MLKSESLSREIDQEIFSVRNVYEILIDQKYHHSEAIEVLQEYGYNTYELEMEFNQKFEMELQHV</sequence>
<gene>
    <name evidence="1" type="ORF">EHR08_11600</name>
</gene>
<comment type="caution">
    <text evidence="1">The sequence shown here is derived from an EMBL/GenBank/DDBJ whole genome shotgun (WGS) entry which is preliminary data.</text>
</comment>
<dbReference type="AlphaFoldDB" id="A0A6H3NV50"/>
<accession>A0A6H3NV50</accession>
<evidence type="ECO:0000313" key="2">
    <source>
        <dbReference type="Proteomes" id="UP000297649"/>
    </source>
</evidence>
<organism evidence="1 2">
    <name type="scientific">Leptospira bandrabouensis</name>
    <dbReference type="NCBI Taxonomy" id="2484903"/>
    <lineage>
        <taxon>Bacteria</taxon>
        <taxon>Pseudomonadati</taxon>
        <taxon>Spirochaetota</taxon>
        <taxon>Spirochaetia</taxon>
        <taxon>Leptospirales</taxon>
        <taxon>Leptospiraceae</taxon>
        <taxon>Leptospira</taxon>
    </lineage>
</organism>
<dbReference type="EMBL" id="RQHU01000014">
    <property type="protein sequence ID" value="TGN13494.1"/>
    <property type="molecule type" value="Genomic_DNA"/>
</dbReference>